<dbReference type="RefSeq" id="WP_323868542.1">
    <property type="nucleotide sequence ID" value="NZ_JACXBF010000118.1"/>
</dbReference>
<dbReference type="AlphaFoldDB" id="A0AAW3YUA9"/>
<feature type="chain" id="PRO_5044014257" description="Penicillin-binding protein activator LpoB" evidence="3">
    <location>
        <begin position="22"/>
        <end position="196"/>
    </location>
</feature>
<name>A0AAW3YUA9_9GAMM</name>
<proteinExistence type="predicted"/>
<dbReference type="Pfam" id="PF13036">
    <property type="entry name" value="LpoB"/>
    <property type="match status" value="1"/>
</dbReference>
<evidence type="ECO:0000256" key="2">
    <source>
        <dbReference type="SAM" id="MobiDB-lite"/>
    </source>
</evidence>
<dbReference type="NCBIfam" id="TIGR02722">
    <property type="entry name" value="lp"/>
    <property type="match status" value="1"/>
</dbReference>
<gene>
    <name evidence="4" type="primary">lpoB</name>
    <name evidence="4" type="ORF">ID854_04920</name>
</gene>
<dbReference type="InterPro" id="IPR014094">
    <property type="entry name" value="LpoB"/>
</dbReference>
<dbReference type="PROSITE" id="PS51257">
    <property type="entry name" value="PROKAR_LIPOPROTEIN"/>
    <property type="match status" value="1"/>
</dbReference>
<dbReference type="GO" id="GO:0030234">
    <property type="term" value="F:enzyme regulator activity"/>
    <property type="evidence" value="ECO:0007669"/>
    <property type="project" value="TreeGrafter"/>
</dbReference>
<dbReference type="Gene3D" id="3.40.50.10610">
    <property type="entry name" value="ABC-type transport auxiliary lipoprotein component"/>
    <property type="match status" value="1"/>
</dbReference>
<dbReference type="Proteomes" id="UP001193920">
    <property type="component" value="Unassembled WGS sequence"/>
</dbReference>
<reference evidence="4" key="2">
    <citation type="journal article" date="2024" name="Toxins">
        <title>Genome Sequence Analysis of Native Xenorhabdus Strains Isolated from Entomopathogenic Nematodes in Argentina.</title>
        <authorList>
            <person name="Palma L."/>
            <person name="Frizzo L."/>
            <person name="Kaiser S."/>
            <person name="Berry C."/>
            <person name="Caballero P."/>
            <person name="Bode H.B."/>
            <person name="Del Valle E.E."/>
        </authorList>
    </citation>
    <scope>NUCLEOTIDE SEQUENCE</scope>
    <source>
        <strain evidence="4">M</strain>
    </source>
</reference>
<evidence type="ECO:0000256" key="1">
    <source>
        <dbReference type="NCBIfam" id="TIGR02722"/>
    </source>
</evidence>
<keyword evidence="3" id="KW-0732">Signal</keyword>
<dbReference type="GO" id="GO:0031241">
    <property type="term" value="C:periplasmic side of cell outer membrane"/>
    <property type="evidence" value="ECO:0007669"/>
    <property type="project" value="TreeGrafter"/>
</dbReference>
<sequence length="196" mass="21499">MKRILFVLLSVMLLASCTLDIKEQPSAPVTPVEPEKKPEQPTTEPLKTVPQQPKLDSSLNWNTVVQPLVERMINANGVEKGQLLLVDFVKNNTTGSLQTLKATDAITNVVSSKQFFQVVSKSQAHVARQALGLSLEDSLGSRTKSIGLARYLNADYVLYSVVSADSGDNSGRNIEMQLMFVKTGEILWSGHSDIKE</sequence>
<dbReference type="GO" id="GO:0009252">
    <property type="term" value="P:peptidoglycan biosynthetic process"/>
    <property type="evidence" value="ECO:0007669"/>
    <property type="project" value="TreeGrafter"/>
</dbReference>
<dbReference type="PANTHER" id="PTHR40593:SF1">
    <property type="entry name" value="PENICILLIN-BINDING PROTEIN ACTIVATOR LPOB"/>
    <property type="match status" value="1"/>
</dbReference>
<comment type="caution">
    <text evidence="4">The sequence shown here is derived from an EMBL/GenBank/DDBJ whole genome shotgun (WGS) entry which is preliminary data.</text>
</comment>
<protein>
    <recommendedName>
        <fullName evidence="1">Penicillin-binding protein activator LpoB</fullName>
    </recommendedName>
</protein>
<reference evidence="4" key="1">
    <citation type="submission" date="2020-09" db="EMBL/GenBank/DDBJ databases">
        <authorList>
            <person name="Palma L."/>
            <person name="Caballero P."/>
            <person name="Berry C."/>
            <person name="Del Valle E."/>
        </authorList>
    </citation>
    <scope>NUCLEOTIDE SEQUENCE</scope>
    <source>
        <strain evidence="4">M</strain>
    </source>
</reference>
<accession>A0AAW3YUA9</accession>
<dbReference type="PANTHER" id="PTHR40593">
    <property type="entry name" value="PENICILLIN-BINDING PROTEIN ACTIVATOR LPOB"/>
    <property type="match status" value="1"/>
</dbReference>
<feature type="region of interest" description="Disordered" evidence="2">
    <location>
        <begin position="25"/>
        <end position="53"/>
    </location>
</feature>
<feature type="signal peptide" evidence="3">
    <location>
        <begin position="1"/>
        <end position="21"/>
    </location>
</feature>
<organism evidence="4">
    <name type="scientific">Xenorhabdus szentirmaii</name>
    <dbReference type="NCBI Taxonomy" id="290112"/>
    <lineage>
        <taxon>Bacteria</taxon>
        <taxon>Pseudomonadati</taxon>
        <taxon>Pseudomonadota</taxon>
        <taxon>Gammaproteobacteria</taxon>
        <taxon>Enterobacterales</taxon>
        <taxon>Morganellaceae</taxon>
        <taxon>Xenorhabdus</taxon>
    </lineage>
</organism>
<evidence type="ECO:0000256" key="3">
    <source>
        <dbReference type="SAM" id="SignalP"/>
    </source>
</evidence>
<dbReference type="EMBL" id="JACXBF010000118">
    <property type="protein sequence ID" value="MBD2799813.1"/>
    <property type="molecule type" value="Genomic_DNA"/>
</dbReference>
<evidence type="ECO:0000313" key="4">
    <source>
        <dbReference type="EMBL" id="MBD2799813.1"/>
    </source>
</evidence>